<evidence type="ECO:0000313" key="3">
    <source>
        <dbReference type="EMBL" id="KAK9838684.1"/>
    </source>
</evidence>
<feature type="coiled-coil region" evidence="1">
    <location>
        <begin position="115"/>
        <end position="209"/>
    </location>
</feature>
<feature type="compositionally biased region" description="Polar residues" evidence="2">
    <location>
        <begin position="765"/>
        <end position="782"/>
    </location>
</feature>
<dbReference type="GO" id="GO:0016460">
    <property type="term" value="C:myosin II complex"/>
    <property type="evidence" value="ECO:0007669"/>
    <property type="project" value="TreeGrafter"/>
</dbReference>
<gene>
    <name evidence="3" type="ORF">WJX74_001339</name>
</gene>
<feature type="coiled-coil region" evidence="1">
    <location>
        <begin position="521"/>
        <end position="597"/>
    </location>
</feature>
<dbReference type="GO" id="GO:0000146">
    <property type="term" value="F:microfilament motor activity"/>
    <property type="evidence" value="ECO:0007669"/>
    <property type="project" value="TreeGrafter"/>
</dbReference>
<feature type="compositionally biased region" description="Polar residues" evidence="2">
    <location>
        <begin position="1088"/>
        <end position="1106"/>
    </location>
</feature>
<feature type="coiled-coil region" evidence="1">
    <location>
        <begin position="6"/>
        <end position="65"/>
    </location>
</feature>
<evidence type="ECO:0000256" key="2">
    <source>
        <dbReference type="SAM" id="MobiDB-lite"/>
    </source>
</evidence>
<sequence length="1113" mass="122453">MLTELLAAARQSNTRLSHQIAEIEKQRLQDSRDAQERQEDLLDQVADLRRRLHQALDEVADEETRSALQVEASARGMTDDKNQQQLIRDNHILQVKLQAQQQRLLAVEKASRAHVSGINKRLEEKDMELDSLQQRLSERSQYAGMLRRLHLDESQRAGMLEAQIKSQTAECSRLEKRVLELEPELQSAKNQLNLEIREARVRLEEAERASHTSSTRAQESQELLQLDLDKMNKKLSARDAKIEDWSEQLAREEDLTELKSSNSKYMDVVAKAKFERQEAFEQREAAQRITNHLQGINDRHVAAVKALALAQAGQKALQEQAKARQEAFEQLQDKLVQALQEASKTKEDLAAASAQIPLLRQEIKLLSGQVTSLHSNAQELQTALDNTQQLLGTCTMELEESQEKANQLLNRLEVATHSYEKLQSAKSRLQEELQEKVKELKELKPTLRKEQETSVLLKEVNVAGQYQSLRQGLKRCQQQLSDSRSITAPELETSDASFYSRLSDAVDHQLCRAKREATRIALEAQEQINAMDVNLDQARAMMATRINNNKLLAQLQDEKNTREEKVAEDVARMLNKMNQAQQEAKQAKGEAAFAKKMVADISKRLAEAEHFVRQARRVQMSSTLRDLLNPDEPPSWMQDMPLPVLVNAGIQVNIVDSHDSLEAGSSHAAQQEHSRRFGRVGGKNAGQALTPPATVASAAPVSGARVKFAESANSKQRQSSAGAPAGSSSGAIKGFPDDSPYSSYQPSAAQSRSSSRQISRYPSRVCQSTDQSSLQDESGTVMASTDAARYQLAHAQQQATGSPAEMLHGQHDPLLTKQVAERCATAPAAVNFLQESCGSSSNSERRPANRAAAIIIPSRIAGGTASTANAAIPALAEQEPADEFTDSAAILQALKSVAALRRPASSAWPRFRHEPSMYIAPVSPYASQERDCDSAAADQVSSPVQLHMTSRASESFAATFANHQLRSSPSRPRTCPPASAHPAAAASGPVQLQADVLMVGESSRPASRPDTSGSYRPSTADRALRIGPSRAHRPITPETVPSPDIPSWYDEESHSNFGRAKATIAMPQTADKFQPQPALQKAFRPTSRAKQASSQQSHGPQGSIAVSTFKAAA</sequence>
<feature type="region of interest" description="Disordered" evidence="2">
    <location>
        <begin position="661"/>
        <end position="782"/>
    </location>
</feature>
<dbReference type="PANTHER" id="PTHR45615">
    <property type="entry name" value="MYOSIN HEAVY CHAIN, NON-MUSCLE"/>
    <property type="match status" value="1"/>
</dbReference>
<keyword evidence="4" id="KW-1185">Reference proteome</keyword>
<feature type="compositionally biased region" description="Low complexity" evidence="2">
    <location>
        <begin position="719"/>
        <end position="731"/>
    </location>
</feature>
<accession>A0AAW1RY79</accession>
<name>A0AAW1RY79_9CHLO</name>
<feature type="compositionally biased region" description="Low complexity" evidence="2">
    <location>
        <begin position="690"/>
        <end position="702"/>
    </location>
</feature>
<protein>
    <submittedName>
        <fullName evidence="3">Uncharacterized protein</fullName>
    </submittedName>
</protein>
<dbReference type="GO" id="GO:0005737">
    <property type="term" value="C:cytoplasm"/>
    <property type="evidence" value="ECO:0007669"/>
    <property type="project" value="TreeGrafter"/>
</dbReference>
<dbReference type="GO" id="GO:0051015">
    <property type="term" value="F:actin filament binding"/>
    <property type="evidence" value="ECO:0007669"/>
    <property type="project" value="TreeGrafter"/>
</dbReference>
<proteinExistence type="predicted"/>
<feature type="compositionally biased region" description="Low complexity" evidence="2">
    <location>
        <begin position="739"/>
        <end position="763"/>
    </location>
</feature>
<reference evidence="3 4" key="1">
    <citation type="journal article" date="2024" name="Nat. Commun.">
        <title>Phylogenomics reveals the evolutionary origins of lichenization in chlorophyte algae.</title>
        <authorList>
            <person name="Puginier C."/>
            <person name="Libourel C."/>
            <person name="Otte J."/>
            <person name="Skaloud P."/>
            <person name="Haon M."/>
            <person name="Grisel S."/>
            <person name="Petersen M."/>
            <person name="Berrin J.G."/>
            <person name="Delaux P.M."/>
            <person name="Dal Grande F."/>
            <person name="Keller J."/>
        </authorList>
    </citation>
    <scope>NUCLEOTIDE SEQUENCE [LARGE SCALE GENOMIC DNA]</scope>
    <source>
        <strain evidence="3 4">SAG 2145</strain>
    </source>
</reference>
<feature type="region of interest" description="Disordered" evidence="2">
    <location>
        <begin position="1072"/>
        <end position="1113"/>
    </location>
</feature>
<dbReference type="AlphaFoldDB" id="A0AAW1RY79"/>
<feature type="region of interest" description="Disordered" evidence="2">
    <location>
        <begin position="1002"/>
        <end position="1048"/>
    </location>
</feature>
<dbReference type="GO" id="GO:0032982">
    <property type="term" value="C:myosin filament"/>
    <property type="evidence" value="ECO:0007669"/>
    <property type="project" value="TreeGrafter"/>
</dbReference>
<feature type="region of interest" description="Disordered" evidence="2">
    <location>
        <begin position="963"/>
        <end position="989"/>
    </location>
</feature>
<keyword evidence="1" id="KW-0175">Coiled coil</keyword>
<evidence type="ECO:0000313" key="4">
    <source>
        <dbReference type="Proteomes" id="UP001438707"/>
    </source>
</evidence>
<feature type="coiled-coil region" evidence="1">
    <location>
        <begin position="395"/>
        <end position="450"/>
    </location>
</feature>
<dbReference type="EMBL" id="JALJOS010000005">
    <property type="protein sequence ID" value="KAK9838684.1"/>
    <property type="molecule type" value="Genomic_DNA"/>
</dbReference>
<dbReference type="Proteomes" id="UP001438707">
    <property type="component" value="Unassembled WGS sequence"/>
</dbReference>
<evidence type="ECO:0000256" key="1">
    <source>
        <dbReference type="SAM" id="Coils"/>
    </source>
</evidence>
<comment type="caution">
    <text evidence="3">The sequence shown here is derived from an EMBL/GenBank/DDBJ whole genome shotgun (WGS) entry which is preliminary data.</text>
</comment>
<feature type="coiled-coil region" evidence="1">
    <location>
        <begin position="314"/>
        <end position="355"/>
    </location>
</feature>
<dbReference type="PANTHER" id="PTHR45615:SF40">
    <property type="entry name" value="MYOSIN HEAVY CHAIN, NON-MUSCLE"/>
    <property type="match status" value="1"/>
</dbReference>
<feature type="compositionally biased region" description="Low complexity" evidence="2">
    <location>
        <begin position="966"/>
        <end position="989"/>
    </location>
</feature>
<dbReference type="Gene3D" id="1.10.287.1490">
    <property type="match status" value="1"/>
</dbReference>
<organism evidence="3 4">
    <name type="scientific">Apatococcus lobatus</name>
    <dbReference type="NCBI Taxonomy" id="904363"/>
    <lineage>
        <taxon>Eukaryota</taxon>
        <taxon>Viridiplantae</taxon>
        <taxon>Chlorophyta</taxon>
        <taxon>core chlorophytes</taxon>
        <taxon>Trebouxiophyceae</taxon>
        <taxon>Chlorellales</taxon>
        <taxon>Chlorellaceae</taxon>
        <taxon>Apatococcus</taxon>
    </lineage>
</organism>